<keyword evidence="8" id="KW-1185">Reference proteome</keyword>
<dbReference type="Pfam" id="PF00990">
    <property type="entry name" value="GGDEF"/>
    <property type="match status" value="1"/>
</dbReference>
<dbReference type="NCBIfam" id="TIGR00254">
    <property type="entry name" value="GGDEF"/>
    <property type="match status" value="1"/>
</dbReference>
<feature type="domain" description="GGDEF" evidence="6">
    <location>
        <begin position="236"/>
        <end position="373"/>
    </location>
</feature>
<evidence type="ECO:0000256" key="1">
    <source>
        <dbReference type="ARBA" id="ARBA00010587"/>
    </source>
</evidence>
<dbReference type="NCBIfam" id="NF033749">
    <property type="entry name" value="bact_hemeryth"/>
    <property type="match status" value="1"/>
</dbReference>
<dbReference type="SUPFAM" id="SSF55073">
    <property type="entry name" value="Nucleotide cyclase"/>
    <property type="match status" value="1"/>
</dbReference>
<evidence type="ECO:0000256" key="2">
    <source>
        <dbReference type="ARBA" id="ARBA00012528"/>
    </source>
</evidence>
<evidence type="ECO:0000256" key="3">
    <source>
        <dbReference type="ARBA" id="ARBA00022723"/>
    </source>
</evidence>
<accession>A0ABX3F6A6</accession>
<dbReference type="InterPro" id="IPR029787">
    <property type="entry name" value="Nucleotide_cyclase"/>
</dbReference>
<keyword evidence="4" id="KW-0408">Iron</keyword>
<dbReference type="CDD" id="cd12107">
    <property type="entry name" value="Hemerythrin"/>
    <property type="match status" value="1"/>
</dbReference>
<comment type="catalytic activity">
    <reaction evidence="5">
        <text>2 GTP = 3',3'-c-di-GMP + 2 diphosphate</text>
        <dbReference type="Rhea" id="RHEA:24898"/>
        <dbReference type="ChEBI" id="CHEBI:33019"/>
        <dbReference type="ChEBI" id="CHEBI:37565"/>
        <dbReference type="ChEBI" id="CHEBI:58805"/>
        <dbReference type="EC" id="2.7.7.65"/>
    </reaction>
</comment>
<dbReference type="EMBL" id="MJMI01000140">
    <property type="protein sequence ID" value="OLQ85687.1"/>
    <property type="molecule type" value="Genomic_DNA"/>
</dbReference>
<dbReference type="RefSeq" id="WP_075652293.1">
    <property type="nucleotide sequence ID" value="NZ_AP019657.1"/>
</dbReference>
<dbReference type="PANTHER" id="PTHR45138:SF9">
    <property type="entry name" value="DIGUANYLATE CYCLASE DGCM-RELATED"/>
    <property type="match status" value="1"/>
</dbReference>
<evidence type="ECO:0000313" key="7">
    <source>
        <dbReference type="EMBL" id="OLQ85687.1"/>
    </source>
</evidence>
<evidence type="ECO:0000313" key="8">
    <source>
        <dbReference type="Proteomes" id="UP000186206"/>
    </source>
</evidence>
<keyword evidence="3" id="KW-0479">Metal-binding</keyword>
<comment type="similarity">
    <text evidence="1">Belongs to the hemerythrin family.</text>
</comment>
<reference evidence="7 8" key="1">
    <citation type="submission" date="2016-09" db="EMBL/GenBank/DDBJ databases">
        <title>Genomic Taxonomy of the Vibrionaceae.</title>
        <authorList>
            <person name="Gonzalez-Castillo A."/>
            <person name="Gomez-Gil B."/>
            <person name="Enciso-Ibarra K."/>
        </authorList>
    </citation>
    <scope>NUCLEOTIDE SEQUENCE [LARGE SCALE GENOMIC DNA]</scope>
    <source>
        <strain evidence="7 8">CAIM 1731</strain>
    </source>
</reference>
<dbReference type="PANTHER" id="PTHR45138">
    <property type="entry name" value="REGULATORY COMPONENTS OF SENSORY TRANSDUCTION SYSTEM"/>
    <property type="match status" value="1"/>
</dbReference>
<sequence>MPQHEIVVFPWNTNFETGIESIDEQHKILFRLVNKLANTLVHENRIEVAEVFDELAAYTVYHFEEEERVWAEYFQQDDWANQHVKTHQSFLPDINQIKQNAETASWQETIESILQFLIRWLALHILDDDKKMSLVVDELRSDYSLEQAKERAQLKMKGSVGVLIDTVLNMYEELSSHAIELIREKHRRIKAEKDLLALNHQLQKLSITDELSGLYNRRHFMLMIENELQQAKLQQSMLSFISIDLDHFKKLNDSFGHLKGDEAIAKVGQSLNSIFRQSEDLVFRMGGEEFLVVSRNATVDRSLKLAEQTRLAVQQLTIFDQSQQQQVQLSCSIGVFYHTPRPEDDFLYYLDRVDKALYQAKKNGRNTVVNATAS</sequence>
<evidence type="ECO:0000256" key="5">
    <source>
        <dbReference type="ARBA" id="ARBA00034247"/>
    </source>
</evidence>
<dbReference type="Proteomes" id="UP000186206">
    <property type="component" value="Unassembled WGS sequence"/>
</dbReference>
<dbReference type="SUPFAM" id="SSF47188">
    <property type="entry name" value="Hemerythrin-like"/>
    <property type="match status" value="1"/>
</dbReference>
<gene>
    <name evidence="7" type="ORF">BIY21_18835</name>
</gene>
<dbReference type="SMART" id="SM00267">
    <property type="entry name" value="GGDEF"/>
    <property type="match status" value="1"/>
</dbReference>
<protein>
    <recommendedName>
        <fullName evidence="2">diguanylate cyclase</fullName>
        <ecNumber evidence="2">2.7.7.65</ecNumber>
    </recommendedName>
</protein>
<dbReference type="CDD" id="cd01949">
    <property type="entry name" value="GGDEF"/>
    <property type="match status" value="1"/>
</dbReference>
<dbReference type="EC" id="2.7.7.65" evidence="2"/>
<dbReference type="InterPro" id="IPR000160">
    <property type="entry name" value="GGDEF_dom"/>
</dbReference>
<dbReference type="InterPro" id="IPR035938">
    <property type="entry name" value="Hemerythrin-like_sf"/>
</dbReference>
<dbReference type="InterPro" id="IPR043128">
    <property type="entry name" value="Rev_trsase/Diguanyl_cyclase"/>
</dbReference>
<name>A0ABX3F6A6_9VIBR</name>
<organism evidence="7 8">
    <name type="scientific">Vibrio ponticus</name>
    <dbReference type="NCBI Taxonomy" id="265668"/>
    <lineage>
        <taxon>Bacteria</taxon>
        <taxon>Pseudomonadati</taxon>
        <taxon>Pseudomonadota</taxon>
        <taxon>Gammaproteobacteria</taxon>
        <taxon>Vibrionales</taxon>
        <taxon>Vibrionaceae</taxon>
        <taxon>Vibrio</taxon>
    </lineage>
</organism>
<dbReference type="InterPro" id="IPR012827">
    <property type="entry name" value="Hemerythrin_metal-bd"/>
</dbReference>
<dbReference type="Gene3D" id="3.30.70.270">
    <property type="match status" value="1"/>
</dbReference>
<evidence type="ECO:0000259" key="6">
    <source>
        <dbReference type="PROSITE" id="PS50887"/>
    </source>
</evidence>
<dbReference type="NCBIfam" id="TIGR02481">
    <property type="entry name" value="hemeryth_dom"/>
    <property type="match status" value="1"/>
</dbReference>
<comment type="caution">
    <text evidence="7">The sequence shown here is derived from an EMBL/GenBank/DDBJ whole genome shotgun (WGS) entry which is preliminary data.</text>
</comment>
<dbReference type="InterPro" id="IPR012312">
    <property type="entry name" value="Hemerythrin-like"/>
</dbReference>
<dbReference type="Pfam" id="PF01814">
    <property type="entry name" value="Hemerythrin"/>
    <property type="match status" value="1"/>
</dbReference>
<evidence type="ECO:0000256" key="4">
    <source>
        <dbReference type="ARBA" id="ARBA00023004"/>
    </source>
</evidence>
<dbReference type="InterPro" id="IPR050469">
    <property type="entry name" value="Diguanylate_Cyclase"/>
</dbReference>
<proteinExistence type="inferred from homology"/>
<dbReference type="PROSITE" id="PS50887">
    <property type="entry name" value="GGDEF"/>
    <property type="match status" value="1"/>
</dbReference>
<dbReference type="Gene3D" id="1.20.120.50">
    <property type="entry name" value="Hemerythrin-like"/>
    <property type="match status" value="1"/>
</dbReference>